<comment type="function">
    <text evidence="4 5 6">Catalyzes the transfer of endogenously produced octanoic acid from octanoyl-acyl-carrier-protein onto the lipoyl domains of lipoate-dependent enzymes. Lipoyl-ACP can also act as a substrate although octanoyl-ACP is likely to be the physiological substrate.</text>
</comment>
<feature type="active site" description="Acyl-thioester intermediate" evidence="5 7">
    <location>
        <position position="192"/>
    </location>
</feature>
<dbReference type="InterPro" id="IPR020605">
    <property type="entry name" value="Octanoyltransferase_CS"/>
</dbReference>
<dbReference type="Pfam" id="PF21948">
    <property type="entry name" value="LplA-B_cat"/>
    <property type="match status" value="1"/>
</dbReference>
<dbReference type="NCBIfam" id="NF010925">
    <property type="entry name" value="PRK14345.1"/>
    <property type="match status" value="1"/>
</dbReference>
<dbReference type="GO" id="GO:0033819">
    <property type="term" value="F:lipoyl(octanoyl) transferase activity"/>
    <property type="evidence" value="ECO:0007669"/>
    <property type="project" value="UniProtKB-EC"/>
</dbReference>
<dbReference type="EC" id="2.3.1.181" evidence="5 6"/>
<dbReference type="GO" id="GO:0005737">
    <property type="term" value="C:cytoplasm"/>
    <property type="evidence" value="ECO:0007669"/>
    <property type="project" value="UniProtKB-SubCell"/>
</dbReference>
<dbReference type="Gene3D" id="3.30.930.10">
    <property type="entry name" value="Bira Bifunctional Protein, Domain 2"/>
    <property type="match status" value="1"/>
</dbReference>
<evidence type="ECO:0000256" key="1">
    <source>
        <dbReference type="ARBA" id="ARBA00004821"/>
    </source>
</evidence>
<keyword evidence="3 5" id="KW-0012">Acyltransferase</keyword>
<evidence type="ECO:0000256" key="8">
    <source>
        <dbReference type="PIRSR" id="PIRSR016262-2"/>
    </source>
</evidence>
<dbReference type="AlphaFoldDB" id="A0A147IND1"/>
<accession>A0A147IND1</accession>
<dbReference type="HAMAP" id="MF_00013">
    <property type="entry name" value="LipB"/>
    <property type="match status" value="1"/>
</dbReference>
<dbReference type="InterPro" id="IPR000544">
    <property type="entry name" value="Octanoyltransferase"/>
</dbReference>
<dbReference type="PANTHER" id="PTHR10993:SF7">
    <property type="entry name" value="LIPOYLTRANSFERASE 2, MITOCHONDRIAL-RELATED"/>
    <property type="match status" value="1"/>
</dbReference>
<dbReference type="CDD" id="cd16444">
    <property type="entry name" value="LipB"/>
    <property type="match status" value="1"/>
</dbReference>
<evidence type="ECO:0000256" key="5">
    <source>
        <dbReference type="HAMAP-Rule" id="MF_00013"/>
    </source>
</evidence>
<dbReference type="Proteomes" id="UP000074072">
    <property type="component" value="Unassembled WGS sequence"/>
</dbReference>
<keyword evidence="5" id="KW-0963">Cytoplasm</keyword>
<dbReference type="PATRIC" id="fig|33051.4.peg.364"/>
<evidence type="ECO:0000256" key="9">
    <source>
        <dbReference type="PIRSR" id="PIRSR016262-3"/>
    </source>
</evidence>
<feature type="binding site" evidence="5 8">
    <location>
        <begin position="90"/>
        <end position="97"/>
    </location>
    <ligand>
        <name>substrate</name>
    </ligand>
</feature>
<dbReference type="InterPro" id="IPR045864">
    <property type="entry name" value="aa-tRNA-synth_II/BPL/LPL"/>
</dbReference>
<proteinExistence type="inferred from homology"/>
<organism evidence="11 12">
    <name type="scientific">Sphingomonas sanguinis</name>
    <dbReference type="NCBI Taxonomy" id="33051"/>
    <lineage>
        <taxon>Bacteria</taxon>
        <taxon>Pseudomonadati</taxon>
        <taxon>Pseudomonadota</taxon>
        <taxon>Alphaproteobacteria</taxon>
        <taxon>Sphingomonadales</taxon>
        <taxon>Sphingomonadaceae</taxon>
        <taxon>Sphingomonas</taxon>
    </lineage>
</organism>
<dbReference type="SUPFAM" id="SSF55681">
    <property type="entry name" value="Class II aaRS and biotin synthetases"/>
    <property type="match status" value="1"/>
</dbReference>
<feature type="binding site" evidence="5 8">
    <location>
        <begin position="161"/>
        <end position="163"/>
    </location>
    <ligand>
        <name>substrate</name>
    </ligand>
</feature>
<feature type="domain" description="BPL/LPL catalytic" evidence="10">
    <location>
        <begin position="52"/>
        <end position="230"/>
    </location>
</feature>
<sequence>MLATLGARAQRRDIVTHIPDMPDIEWRISPGLTPYDQSLAEMEARAAAVAAGEARELVWLLEHPPVYTAGTSADPVELVDPRFPVFQTGRGGKYTYHGPGQRTGYLVLDLTKRGRDVRRFVHGLEDWLIAALARLGVHAFSVDGRVGIWTRDGGPEAKIGAIGVRVRRWITLHGFAINIAPDLSHFGGIVPCGLPEFPVTSLFALNGVKSLETFDEALAFTFPAFLNALDALRQNEA</sequence>
<comment type="subcellular location">
    <subcellularLocation>
        <location evidence="5">Cytoplasm</location>
    </subcellularLocation>
</comment>
<comment type="miscellaneous">
    <text evidence="5">In the reaction, the free carboxyl group of octanoic acid is attached via an amide linkage to the epsilon-amino group of a specific lysine residue of lipoyl domains of lipoate-dependent enzymes.</text>
</comment>
<name>A0A147IND1_9SPHN</name>
<feature type="binding site" evidence="5 8">
    <location>
        <begin position="174"/>
        <end position="176"/>
    </location>
    <ligand>
        <name>substrate</name>
    </ligand>
</feature>
<dbReference type="InterPro" id="IPR004143">
    <property type="entry name" value="BPL_LPL_catalytic"/>
</dbReference>
<feature type="site" description="Lowers pKa of active site Cys" evidence="5 9">
    <location>
        <position position="158"/>
    </location>
</feature>
<keyword evidence="2 5" id="KW-0808">Transferase</keyword>
<dbReference type="NCBIfam" id="TIGR00214">
    <property type="entry name" value="lipB"/>
    <property type="match status" value="1"/>
</dbReference>
<evidence type="ECO:0000256" key="7">
    <source>
        <dbReference type="PIRSR" id="PIRSR016262-1"/>
    </source>
</evidence>
<dbReference type="UniPathway" id="UPA00538">
    <property type="reaction ID" value="UER00592"/>
</dbReference>
<evidence type="ECO:0000313" key="12">
    <source>
        <dbReference type="Proteomes" id="UP000074072"/>
    </source>
</evidence>
<evidence type="ECO:0000256" key="3">
    <source>
        <dbReference type="ARBA" id="ARBA00023315"/>
    </source>
</evidence>
<dbReference type="NCBIfam" id="NF010921">
    <property type="entry name" value="PRK14341.1"/>
    <property type="match status" value="1"/>
</dbReference>
<evidence type="ECO:0000259" key="10">
    <source>
        <dbReference type="PROSITE" id="PS51733"/>
    </source>
</evidence>
<dbReference type="EMBL" id="LDTE01000100">
    <property type="protein sequence ID" value="KTT96714.1"/>
    <property type="molecule type" value="Genomic_DNA"/>
</dbReference>
<dbReference type="PANTHER" id="PTHR10993">
    <property type="entry name" value="OCTANOYLTRANSFERASE"/>
    <property type="match status" value="1"/>
</dbReference>
<dbReference type="PIRSF" id="PIRSF016262">
    <property type="entry name" value="LPLase"/>
    <property type="match status" value="1"/>
</dbReference>
<dbReference type="PROSITE" id="PS01313">
    <property type="entry name" value="LIPB"/>
    <property type="match status" value="1"/>
</dbReference>
<dbReference type="GO" id="GO:0009249">
    <property type="term" value="P:protein lipoylation"/>
    <property type="evidence" value="ECO:0007669"/>
    <property type="project" value="InterPro"/>
</dbReference>
<comment type="pathway">
    <text evidence="1 5 6">Protein modification; protein lipoylation via endogenous pathway; protein N(6)-(lipoyl)lysine from octanoyl-[acyl-carrier-protein]: step 1/2.</text>
</comment>
<reference evidence="11 12" key="1">
    <citation type="journal article" date="2016" name="Front. Microbiol.">
        <title>Genomic Resource of Rice Seed Associated Bacteria.</title>
        <authorList>
            <person name="Midha S."/>
            <person name="Bansal K."/>
            <person name="Sharma S."/>
            <person name="Kumar N."/>
            <person name="Patil P.P."/>
            <person name="Chaudhry V."/>
            <person name="Patil P.B."/>
        </authorList>
    </citation>
    <scope>NUCLEOTIDE SEQUENCE [LARGE SCALE GENOMIC DNA]</scope>
    <source>
        <strain evidence="11 12">SB4</strain>
    </source>
</reference>
<evidence type="ECO:0000313" key="11">
    <source>
        <dbReference type="EMBL" id="KTT96714.1"/>
    </source>
</evidence>
<comment type="caution">
    <text evidence="11">The sequence shown here is derived from an EMBL/GenBank/DDBJ whole genome shotgun (WGS) entry which is preliminary data.</text>
</comment>
<dbReference type="PROSITE" id="PS51733">
    <property type="entry name" value="BPL_LPL_CATALYTIC"/>
    <property type="match status" value="1"/>
</dbReference>
<evidence type="ECO:0000256" key="4">
    <source>
        <dbReference type="ARBA" id="ARBA00024732"/>
    </source>
</evidence>
<gene>
    <name evidence="5" type="primary">lipB</name>
    <name evidence="11" type="ORF">SB4_14800</name>
</gene>
<protein>
    <recommendedName>
        <fullName evidence="5 6">Octanoyltransferase</fullName>
        <ecNumber evidence="5 6">2.3.1.181</ecNumber>
    </recommendedName>
    <alternativeName>
        <fullName evidence="5">Lipoate-protein ligase B</fullName>
    </alternativeName>
    <alternativeName>
        <fullName evidence="5">Lipoyl/octanoyl transferase</fullName>
    </alternativeName>
    <alternativeName>
        <fullName evidence="5">Octanoyl-[acyl-carrier-protein]-protein N-octanoyltransferase</fullName>
    </alternativeName>
</protein>
<evidence type="ECO:0000256" key="6">
    <source>
        <dbReference type="PIRNR" id="PIRNR016262"/>
    </source>
</evidence>
<evidence type="ECO:0000256" key="2">
    <source>
        <dbReference type="ARBA" id="ARBA00022679"/>
    </source>
</evidence>
<comment type="catalytic activity">
    <reaction evidence="5 6">
        <text>octanoyl-[ACP] + L-lysyl-[protein] = N(6)-octanoyl-L-lysyl-[protein] + holo-[ACP] + H(+)</text>
        <dbReference type="Rhea" id="RHEA:17665"/>
        <dbReference type="Rhea" id="RHEA-COMP:9636"/>
        <dbReference type="Rhea" id="RHEA-COMP:9685"/>
        <dbReference type="Rhea" id="RHEA-COMP:9752"/>
        <dbReference type="Rhea" id="RHEA-COMP:9928"/>
        <dbReference type="ChEBI" id="CHEBI:15378"/>
        <dbReference type="ChEBI" id="CHEBI:29969"/>
        <dbReference type="ChEBI" id="CHEBI:64479"/>
        <dbReference type="ChEBI" id="CHEBI:78463"/>
        <dbReference type="ChEBI" id="CHEBI:78809"/>
        <dbReference type="EC" id="2.3.1.181"/>
    </reaction>
</comment>
<comment type="similarity">
    <text evidence="5 6">Belongs to the LipB family.</text>
</comment>